<organism evidence="2">
    <name type="scientific">uncultured Gemmatimonadota bacterium</name>
    <dbReference type="NCBI Taxonomy" id="203437"/>
    <lineage>
        <taxon>Bacteria</taxon>
        <taxon>Pseudomonadati</taxon>
        <taxon>Gemmatimonadota</taxon>
        <taxon>environmental samples</taxon>
    </lineage>
</organism>
<sequence length="37" mass="4041">MRGLRGTGDRGQGTAGNCEGRSPGSLYRIREIYGVLW</sequence>
<accession>A0A6J4MJ69</accession>
<dbReference type="AlphaFoldDB" id="A0A6J4MJ69"/>
<feature type="compositionally biased region" description="Gly residues" evidence="1">
    <location>
        <begin position="1"/>
        <end position="14"/>
    </location>
</feature>
<reference evidence="2" key="1">
    <citation type="submission" date="2020-02" db="EMBL/GenBank/DDBJ databases">
        <authorList>
            <person name="Meier V. D."/>
        </authorList>
    </citation>
    <scope>NUCLEOTIDE SEQUENCE</scope>
    <source>
        <strain evidence="2">AVDCRST_MAG89</strain>
    </source>
</reference>
<proteinExistence type="predicted"/>
<name>A0A6J4MJ69_9BACT</name>
<evidence type="ECO:0000313" key="2">
    <source>
        <dbReference type="EMBL" id="CAA9359268.1"/>
    </source>
</evidence>
<feature type="region of interest" description="Disordered" evidence="1">
    <location>
        <begin position="1"/>
        <end position="24"/>
    </location>
</feature>
<evidence type="ECO:0000256" key="1">
    <source>
        <dbReference type="SAM" id="MobiDB-lite"/>
    </source>
</evidence>
<gene>
    <name evidence="2" type="ORF">AVDCRST_MAG89-3635</name>
</gene>
<dbReference type="EMBL" id="CADCTV010000760">
    <property type="protein sequence ID" value="CAA9359268.1"/>
    <property type="molecule type" value="Genomic_DNA"/>
</dbReference>
<protein>
    <submittedName>
        <fullName evidence="2">Uncharacterized protein</fullName>
    </submittedName>
</protein>